<feature type="chain" id="PRO_5025009251" description="DUF4148 domain-containing protein" evidence="2">
    <location>
        <begin position="34"/>
        <end position="146"/>
    </location>
</feature>
<name>A0A5P2H5R3_9BURK</name>
<sequence length="146" mass="15124">MRRTTRFVRAFGCAFACTMGGAAALCMAAPASAMDVHRAEGVEIINGRPPQPAAPATARPARGTPGAPVQPATFAPATKASVEAAAATVPQRLRAAQGVLEAQISEYNRALLENAPPESLGPLEAAIGQTLEQIDTLVRTPRAREP</sequence>
<feature type="region of interest" description="Disordered" evidence="1">
    <location>
        <begin position="45"/>
        <end position="72"/>
    </location>
</feature>
<dbReference type="AlphaFoldDB" id="A0A5P2H5R3"/>
<proteinExistence type="predicted"/>
<dbReference type="OrthoDB" id="10004851at2"/>
<evidence type="ECO:0000313" key="3">
    <source>
        <dbReference type="EMBL" id="QET02974.1"/>
    </source>
</evidence>
<gene>
    <name evidence="3" type="ORF">FOB72_13555</name>
</gene>
<feature type="compositionally biased region" description="Low complexity" evidence="1">
    <location>
        <begin position="54"/>
        <end position="67"/>
    </location>
</feature>
<feature type="signal peptide" evidence="2">
    <location>
        <begin position="1"/>
        <end position="33"/>
    </location>
</feature>
<dbReference type="RefSeq" id="WP_150372991.1">
    <property type="nucleotide sequence ID" value="NZ_CP044065.1"/>
</dbReference>
<evidence type="ECO:0000256" key="1">
    <source>
        <dbReference type="SAM" id="MobiDB-lite"/>
    </source>
</evidence>
<dbReference type="EMBL" id="CP044065">
    <property type="protein sequence ID" value="QET02974.1"/>
    <property type="molecule type" value="Genomic_DNA"/>
</dbReference>
<organism evidence="3 4">
    <name type="scientific">Cupriavidus pauculus</name>
    <dbReference type="NCBI Taxonomy" id="82633"/>
    <lineage>
        <taxon>Bacteria</taxon>
        <taxon>Pseudomonadati</taxon>
        <taxon>Pseudomonadota</taxon>
        <taxon>Betaproteobacteria</taxon>
        <taxon>Burkholderiales</taxon>
        <taxon>Burkholderiaceae</taxon>
        <taxon>Cupriavidus</taxon>
    </lineage>
</organism>
<accession>A0A5P2H5R3</accession>
<evidence type="ECO:0000256" key="2">
    <source>
        <dbReference type="SAM" id="SignalP"/>
    </source>
</evidence>
<dbReference type="Proteomes" id="UP000322822">
    <property type="component" value="Chromosome 1"/>
</dbReference>
<keyword evidence="2" id="KW-0732">Signal</keyword>
<reference evidence="3 4" key="1">
    <citation type="submission" date="2019-09" db="EMBL/GenBank/DDBJ databases">
        <title>FDA dAtabase for Regulatory Grade micrObial Sequences (FDA-ARGOS): Supporting development and validation of Infectious Disease Dx tests.</title>
        <authorList>
            <person name="Sciortino C."/>
            <person name="Tallon L."/>
            <person name="Sadzewicz L."/>
            <person name="Vavikolanu K."/>
            <person name="Mehta A."/>
            <person name="Aluvathingal J."/>
            <person name="Nadendla S."/>
            <person name="Nandy P."/>
            <person name="Geyer C."/>
            <person name="Yan Y."/>
            <person name="Sichtig H."/>
        </authorList>
    </citation>
    <scope>NUCLEOTIDE SEQUENCE [LARGE SCALE GENOMIC DNA]</scope>
    <source>
        <strain evidence="3 4">FDAARGOS_664</strain>
    </source>
</reference>
<evidence type="ECO:0008006" key="5">
    <source>
        <dbReference type="Google" id="ProtNLM"/>
    </source>
</evidence>
<protein>
    <recommendedName>
        <fullName evidence="5">DUF4148 domain-containing protein</fullName>
    </recommendedName>
</protein>
<evidence type="ECO:0000313" key="4">
    <source>
        <dbReference type="Proteomes" id="UP000322822"/>
    </source>
</evidence>